<evidence type="ECO:0008006" key="5">
    <source>
        <dbReference type="Google" id="ProtNLM"/>
    </source>
</evidence>
<dbReference type="GO" id="GO:0006887">
    <property type="term" value="P:exocytosis"/>
    <property type="evidence" value="ECO:0007669"/>
    <property type="project" value="TreeGrafter"/>
</dbReference>
<keyword evidence="4" id="KW-1185">Reference proteome</keyword>
<dbReference type="eggNOG" id="KOG4496">
    <property type="taxonomic scope" value="Eukaryota"/>
</dbReference>
<dbReference type="GO" id="GO:0030041">
    <property type="term" value="P:actin filament polymerization"/>
    <property type="evidence" value="ECO:0007669"/>
    <property type="project" value="TreeGrafter"/>
</dbReference>
<evidence type="ECO:0000313" key="4">
    <source>
        <dbReference type="Proteomes" id="UP000008743"/>
    </source>
</evidence>
<sequence>MVDKTQLSLVRANADLTKIEPTPHKKTLAFVNHFVSHTVHFLNHFAGVCEEKLNDVAYRIQRLEITLNILETKLNSIPGLEGVTADQYVSPHAQDGAGAQVSVAAPASTSAPPPPSSSAAPPGPSAGAASSAAPPPPPAPEPEAPTNTVSNDPRYAPYFKLVRLGVPAASFAAKMRSEGLDPSLMDTPDAPAPAGAPAKKQEDSDGFDTDSNDDGSDFDD</sequence>
<dbReference type="RefSeq" id="XP_004342796.1">
    <property type="nucleotide sequence ID" value="XM_004342747.2"/>
</dbReference>
<dbReference type="InterPro" id="IPR019309">
    <property type="entry name" value="WASHC3"/>
</dbReference>
<feature type="compositionally biased region" description="Pro residues" evidence="2">
    <location>
        <begin position="111"/>
        <end position="124"/>
    </location>
</feature>
<feature type="region of interest" description="Disordered" evidence="2">
    <location>
        <begin position="96"/>
        <end position="153"/>
    </location>
</feature>
<dbReference type="InParanoid" id="A0A0D2WYS3"/>
<evidence type="ECO:0000256" key="2">
    <source>
        <dbReference type="SAM" id="MobiDB-lite"/>
    </source>
</evidence>
<organism evidence="3 4">
    <name type="scientific">Capsaspora owczarzaki (strain ATCC 30864)</name>
    <dbReference type="NCBI Taxonomy" id="595528"/>
    <lineage>
        <taxon>Eukaryota</taxon>
        <taxon>Filasterea</taxon>
        <taxon>Capsaspora</taxon>
    </lineage>
</organism>
<comment type="similarity">
    <text evidence="1">Belongs to the CCDC53 family.</text>
</comment>
<accession>A0A0D2WYS3</accession>
<dbReference type="Gene3D" id="1.20.5.110">
    <property type="match status" value="1"/>
</dbReference>
<dbReference type="GO" id="GO:0071203">
    <property type="term" value="C:WASH complex"/>
    <property type="evidence" value="ECO:0007669"/>
    <property type="project" value="InterPro"/>
</dbReference>
<dbReference type="AlphaFoldDB" id="A0A0D2WYS3"/>
<protein>
    <recommendedName>
        <fullName evidence="5">WASH complex subunit 3</fullName>
    </recommendedName>
</protein>
<dbReference type="PhylomeDB" id="A0A0D2WYS3"/>
<dbReference type="PANTHER" id="PTHR13015">
    <property type="entry name" value="PROTEIN AD-016-RELATED"/>
    <property type="match status" value="1"/>
</dbReference>
<name>A0A0D2WYS3_CAPO3</name>
<evidence type="ECO:0000313" key="3">
    <source>
        <dbReference type="EMBL" id="KJE98193.1"/>
    </source>
</evidence>
<reference evidence="4" key="1">
    <citation type="submission" date="2011-02" db="EMBL/GenBank/DDBJ databases">
        <title>The Genome Sequence of Capsaspora owczarzaki ATCC 30864.</title>
        <authorList>
            <person name="Russ C."/>
            <person name="Cuomo C."/>
            <person name="Burger G."/>
            <person name="Gray M.W."/>
            <person name="Holland P.W.H."/>
            <person name="King N."/>
            <person name="Lang F.B.F."/>
            <person name="Roger A.J."/>
            <person name="Ruiz-Trillo I."/>
            <person name="Young S.K."/>
            <person name="Zeng Q."/>
            <person name="Gargeya S."/>
            <person name="Alvarado L."/>
            <person name="Berlin A."/>
            <person name="Chapman S.B."/>
            <person name="Chen Z."/>
            <person name="Freedman E."/>
            <person name="Gellesch M."/>
            <person name="Goldberg J."/>
            <person name="Griggs A."/>
            <person name="Gujja S."/>
            <person name="Heilman E."/>
            <person name="Heiman D."/>
            <person name="Howarth C."/>
            <person name="Mehta T."/>
            <person name="Neiman D."/>
            <person name="Pearson M."/>
            <person name="Roberts A."/>
            <person name="Saif S."/>
            <person name="Shea T."/>
            <person name="Shenoy N."/>
            <person name="Sisk P."/>
            <person name="Stolte C."/>
            <person name="Sykes S."/>
            <person name="White J."/>
            <person name="Yandava C."/>
            <person name="Haas B."/>
            <person name="Nusbaum C."/>
            <person name="Birren B."/>
        </authorList>
    </citation>
    <scope>NUCLEOTIDE SEQUENCE</scope>
    <source>
        <strain evidence="4">ATCC 30864</strain>
    </source>
</reference>
<evidence type="ECO:0000256" key="1">
    <source>
        <dbReference type="ARBA" id="ARBA00006290"/>
    </source>
</evidence>
<dbReference type="STRING" id="595528.A0A0D2WYS3"/>
<gene>
    <name evidence="3" type="ORF">CAOG_008195</name>
</gene>
<dbReference type="PANTHER" id="PTHR13015:SF0">
    <property type="entry name" value="WASH COMPLEX SUBUNIT 3"/>
    <property type="match status" value="1"/>
</dbReference>
<proteinExistence type="inferred from homology"/>
<dbReference type="EMBL" id="KE346376">
    <property type="protein sequence ID" value="KJE98193.1"/>
    <property type="molecule type" value="Genomic_DNA"/>
</dbReference>
<feature type="region of interest" description="Disordered" evidence="2">
    <location>
        <begin position="179"/>
        <end position="220"/>
    </location>
</feature>
<feature type="compositionally biased region" description="Acidic residues" evidence="2">
    <location>
        <begin position="204"/>
        <end position="220"/>
    </location>
</feature>
<feature type="compositionally biased region" description="Pro residues" evidence="2">
    <location>
        <begin position="133"/>
        <end position="143"/>
    </location>
</feature>
<dbReference type="OMA" id="GCETKFV"/>
<feature type="compositionally biased region" description="Low complexity" evidence="2">
    <location>
        <begin position="188"/>
        <end position="198"/>
    </location>
</feature>
<dbReference type="Pfam" id="PF10152">
    <property type="entry name" value="CCDC53"/>
    <property type="match status" value="1"/>
</dbReference>
<dbReference type="Proteomes" id="UP000008743">
    <property type="component" value="Unassembled WGS sequence"/>
</dbReference>
<dbReference type="OrthoDB" id="268027at2759"/>